<accession>A0A2P5A546</accession>
<name>A0A2P5A546_PARAD</name>
<dbReference type="Gene3D" id="1.10.238.10">
    <property type="entry name" value="EF-hand"/>
    <property type="match status" value="2"/>
</dbReference>
<sequence>MELRRRITATEALDHIKNHQRKFVQEPSVRCISLLEPNVQESNSSSPLTLSSVLNRMKQYMTMQKMKKLALEVIAEKLSEEEIRGLKQFNRMEYKKTWTRISN</sequence>
<dbReference type="STRING" id="3476.A0A2P5A546"/>
<gene>
    <name evidence="1" type="ORF">PanWU01x14_367860</name>
</gene>
<comment type="caution">
    <text evidence="1">The sequence shown here is derived from an EMBL/GenBank/DDBJ whole genome shotgun (WGS) entry which is preliminary data.</text>
</comment>
<protein>
    <submittedName>
        <fullName evidence="1">Uncharacterized protein</fullName>
    </submittedName>
</protein>
<dbReference type="OrthoDB" id="10376327at2759"/>
<organism evidence="1 2">
    <name type="scientific">Parasponia andersonii</name>
    <name type="common">Sponia andersonii</name>
    <dbReference type="NCBI Taxonomy" id="3476"/>
    <lineage>
        <taxon>Eukaryota</taxon>
        <taxon>Viridiplantae</taxon>
        <taxon>Streptophyta</taxon>
        <taxon>Embryophyta</taxon>
        <taxon>Tracheophyta</taxon>
        <taxon>Spermatophyta</taxon>
        <taxon>Magnoliopsida</taxon>
        <taxon>eudicotyledons</taxon>
        <taxon>Gunneridae</taxon>
        <taxon>Pentapetalae</taxon>
        <taxon>rosids</taxon>
        <taxon>fabids</taxon>
        <taxon>Rosales</taxon>
        <taxon>Cannabaceae</taxon>
        <taxon>Parasponia</taxon>
    </lineage>
</organism>
<dbReference type="AlphaFoldDB" id="A0A2P5A546"/>
<keyword evidence="2" id="KW-1185">Reference proteome</keyword>
<dbReference type="EMBL" id="JXTB01000959">
    <property type="protein sequence ID" value="PON31676.1"/>
    <property type="molecule type" value="Genomic_DNA"/>
</dbReference>
<reference evidence="2" key="1">
    <citation type="submission" date="2016-06" db="EMBL/GenBank/DDBJ databases">
        <title>Parallel loss of symbiosis genes in relatives of nitrogen-fixing non-legume Parasponia.</title>
        <authorList>
            <person name="Van Velzen R."/>
            <person name="Holmer R."/>
            <person name="Bu F."/>
            <person name="Rutten L."/>
            <person name="Van Zeijl A."/>
            <person name="Liu W."/>
            <person name="Santuari L."/>
            <person name="Cao Q."/>
            <person name="Sharma T."/>
            <person name="Shen D."/>
            <person name="Roswanjaya Y."/>
            <person name="Wardhani T."/>
            <person name="Kalhor M.S."/>
            <person name="Jansen J."/>
            <person name="Van den Hoogen J."/>
            <person name="Gungor B."/>
            <person name="Hartog M."/>
            <person name="Hontelez J."/>
            <person name="Verver J."/>
            <person name="Yang W.-C."/>
            <person name="Schijlen E."/>
            <person name="Repin R."/>
            <person name="Schilthuizen M."/>
            <person name="Schranz E."/>
            <person name="Heidstra R."/>
            <person name="Miyata K."/>
            <person name="Fedorova E."/>
            <person name="Kohlen W."/>
            <person name="Bisseling T."/>
            <person name="Smit S."/>
            <person name="Geurts R."/>
        </authorList>
    </citation>
    <scope>NUCLEOTIDE SEQUENCE [LARGE SCALE GENOMIC DNA]</scope>
    <source>
        <strain evidence="2">cv. WU1-14</strain>
    </source>
</reference>
<dbReference type="Proteomes" id="UP000237105">
    <property type="component" value="Unassembled WGS sequence"/>
</dbReference>
<proteinExistence type="predicted"/>
<evidence type="ECO:0000313" key="2">
    <source>
        <dbReference type="Proteomes" id="UP000237105"/>
    </source>
</evidence>
<evidence type="ECO:0000313" key="1">
    <source>
        <dbReference type="EMBL" id="PON31676.1"/>
    </source>
</evidence>